<dbReference type="Proteomes" id="UP000315289">
    <property type="component" value="Unassembled WGS sequence"/>
</dbReference>
<comment type="caution">
    <text evidence="1">The sequence shown here is derived from an EMBL/GenBank/DDBJ whole genome shotgun (WGS) entry which is preliminary data.</text>
</comment>
<dbReference type="AlphaFoldDB" id="A0A557SUZ8"/>
<proteinExistence type="predicted"/>
<accession>A0A557SUZ8</accession>
<keyword evidence="2" id="KW-1185">Reference proteome</keyword>
<protein>
    <submittedName>
        <fullName evidence="1">Uncharacterized protein</fullName>
    </submittedName>
</protein>
<dbReference type="EMBL" id="VOAH01000007">
    <property type="protein sequence ID" value="TVP40428.1"/>
    <property type="molecule type" value="Genomic_DNA"/>
</dbReference>
<evidence type="ECO:0000313" key="2">
    <source>
        <dbReference type="Proteomes" id="UP000315289"/>
    </source>
</evidence>
<organism evidence="1 2">
    <name type="scientific">Candidatus Nitrosocosmicus arcticus</name>
    <dbReference type="NCBI Taxonomy" id="2035267"/>
    <lineage>
        <taxon>Archaea</taxon>
        <taxon>Nitrososphaerota</taxon>
        <taxon>Nitrososphaeria</taxon>
        <taxon>Nitrososphaerales</taxon>
        <taxon>Nitrososphaeraceae</taxon>
        <taxon>Candidatus Nitrosocosmicus</taxon>
    </lineage>
</organism>
<gene>
    <name evidence="1" type="ORF">NARC_70005</name>
</gene>
<reference evidence="1 2" key="1">
    <citation type="journal article" date="2019" name="Front. Microbiol.">
        <title>Ammonia Oxidation by the Arctic Terrestrial Thaumarchaeote Candidatus Nitrosocosmicus arcticus Is Stimulated by Increasing Temperatures.</title>
        <authorList>
            <person name="Alves R.J.E."/>
            <person name="Kerou M."/>
            <person name="Zappe A."/>
            <person name="Bittner R."/>
            <person name="Abby S.S."/>
            <person name="Schmidt H.A."/>
            <person name="Pfeifer K."/>
            <person name="Schleper C."/>
        </authorList>
    </citation>
    <scope>NUCLEOTIDE SEQUENCE [LARGE SCALE GENOMIC DNA]</scope>
    <source>
        <strain evidence="1 2">Kfb</strain>
    </source>
</reference>
<sequence length="77" mass="8893">MLCILLVDRHKKNSQIKICTRHETEILKWKKTSVLSGINRSTLYPFLDPSANQGQIISIIELKNKIRAFKIKTSILN</sequence>
<evidence type="ECO:0000313" key="1">
    <source>
        <dbReference type="EMBL" id="TVP40428.1"/>
    </source>
</evidence>
<name>A0A557SUZ8_9ARCH</name>